<dbReference type="RefSeq" id="WP_378299951.1">
    <property type="nucleotide sequence ID" value="NZ_JBHUKS010000003.1"/>
</dbReference>
<sequence length="79" mass="8460">MGVVLLGLAGSSAVTAIAWMVVRLADARTLKQMMFKSIEDCPPAKRPATIEAVSQLASQMSRERPLTGTGHISGRRHAK</sequence>
<organism evidence="2 3">
    <name type="scientific">Amycolatopsis silviterrae</name>
    <dbReference type="NCBI Taxonomy" id="1656914"/>
    <lineage>
        <taxon>Bacteria</taxon>
        <taxon>Bacillati</taxon>
        <taxon>Actinomycetota</taxon>
        <taxon>Actinomycetes</taxon>
        <taxon>Pseudonocardiales</taxon>
        <taxon>Pseudonocardiaceae</taxon>
        <taxon>Amycolatopsis</taxon>
    </lineage>
</organism>
<keyword evidence="3" id="KW-1185">Reference proteome</keyword>
<dbReference type="Proteomes" id="UP001597483">
    <property type="component" value="Unassembled WGS sequence"/>
</dbReference>
<name>A0ABW5GZ80_9PSEU</name>
<evidence type="ECO:0000313" key="2">
    <source>
        <dbReference type="EMBL" id="MFD2466225.1"/>
    </source>
</evidence>
<reference evidence="3" key="1">
    <citation type="journal article" date="2019" name="Int. J. Syst. Evol. Microbiol.">
        <title>The Global Catalogue of Microorganisms (GCM) 10K type strain sequencing project: providing services to taxonomists for standard genome sequencing and annotation.</title>
        <authorList>
            <consortium name="The Broad Institute Genomics Platform"/>
            <consortium name="The Broad Institute Genome Sequencing Center for Infectious Disease"/>
            <person name="Wu L."/>
            <person name="Ma J."/>
        </authorList>
    </citation>
    <scope>NUCLEOTIDE SEQUENCE [LARGE SCALE GENOMIC DNA]</scope>
    <source>
        <strain evidence="3">CGMCC 4.7641</strain>
    </source>
</reference>
<evidence type="ECO:0000256" key="1">
    <source>
        <dbReference type="SAM" id="MobiDB-lite"/>
    </source>
</evidence>
<dbReference type="EMBL" id="JBHUKS010000003">
    <property type="protein sequence ID" value="MFD2466225.1"/>
    <property type="molecule type" value="Genomic_DNA"/>
</dbReference>
<evidence type="ECO:0000313" key="3">
    <source>
        <dbReference type="Proteomes" id="UP001597483"/>
    </source>
</evidence>
<comment type="caution">
    <text evidence="2">The sequence shown here is derived from an EMBL/GenBank/DDBJ whole genome shotgun (WGS) entry which is preliminary data.</text>
</comment>
<protein>
    <submittedName>
        <fullName evidence="2">Uncharacterized protein</fullName>
    </submittedName>
</protein>
<proteinExistence type="predicted"/>
<feature type="region of interest" description="Disordered" evidence="1">
    <location>
        <begin position="54"/>
        <end position="79"/>
    </location>
</feature>
<gene>
    <name evidence="2" type="ORF">ACFSVL_02400</name>
</gene>
<accession>A0ABW5GZ80</accession>